<dbReference type="Pfam" id="PF07722">
    <property type="entry name" value="Peptidase_C26"/>
    <property type="match status" value="1"/>
</dbReference>
<keyword evidence="1" id="KW-0378">Hydrolase</keyword>
<dbReference type="InterPro" id="IPR029062">
    <property type="entry name" value="Class_I_gatase-like"/>
</dbReference>
<organism evidence="1 2">
    <name type="scientific">Eiseniibacteriota bacterium</name>
    <dbReference type="NCBI Taxonomy" id="2212470"/>
    <lineage>
        <taxon>Bacteria</taxon>
        <taxon>Candidatus Eiseniibacteriota</taxon>
    </lineage>
</organism>
<dbReference type="CDD" id="cd01745">
    <property type="entry name" value="GATase1_2"/>
    <property type="match status" value="1"/>
</dbReference>
<dbReference type="PANTHER" id="PTHR43235:SF1">
    <property type="entry name" value="GLUTAMINE AMIDOTRANSFERASE PB2B2.05-RELATED"/>
    <property type="match status" value="1"/>
</dbReference>
<dbReference type="GO" id="GO:0005829">
    <property type="term" value="C:cytosol"/>
    <property type="evidence" value="ECO:0007669"/>
    <property type="project" value="TreeGrafter"/>
</dbReference>
<accession>A0A538TAB0</accession>
<dbReference type="Proteomes" id="UP000316852">
    <property type="component" value="Unassembled WGS sequence"/>
</dbReference>
<protein>
    <submittedName>
        <fullName evidence="1">Gamma-glutamyl-gamma-aminobutyrate hydrolase family protein</fullName>
    </submittedName>
</protein>
<dbReference type="SUPFAM" id="SSF52317">
    <property type="entry name" value="Class I glutamine amidotransferase-like"/>
    <property type="match status" value="1"/>
</dbReference>
<dbReference type="PANTHER" id="PTHR43235">
    <property type="entry name" value="GLUTAMINE AMIDOTRANSFERASE PB2B2.05-RELATED"/>
    <property type="match status" value="1"/>
</dbReference>
<comment type="caution">
    <text evidence="1">The sequence shown here is derived from an EMBL/GenBank/DDBJ whole genome shotgun (WGS) entry which is preliminary data.</text>
</comment>
<evidence type="ECO:0000313" key="1">
    <source>
        <dbReference type="EMBL" id="TMQ60569.1"/>
    </source>
</evidence>
<dbReference type="Gene3D" id="3.40.50.880">
    <property type="match status" value="1"/>
</dbReference>
<dbReference type="GO" id="GO:0033969">
    <property type="term" value="F:gamma-glutamyl-gamma-aminobutyrate hydrolase activity"/>
    <property type="evidence" value="ECO:0007669"/>
    <property type="project" value="TreeGrafter"/>
</dbReference>
<proteinExistence type="predicted"/>
<dbReference type="PROSITE" id="PS51273">
    <property type="entry name" value="GATASE_TYPE_1"/>
    <property type="match status" value="1"/>
</dbReference>
<dbReference type="AlphaFoldDB" id="A0A538TAB0"/>
<evidence type="ECO:0000313" key="2">
    <source>
        <dbReference type="Proteomes" id="UP000316852"/>
    </source>
</evidence>
<sequence>MRNGGIERMSKPLIGICPNLRSTEPFGDAYFLYSRYASLISQSGALPVILPLVGNREEARELLERVEGLVLTGGADIDPKHYGQAARHPDRLAPRERTTSDFAYVREAKDRGMAALGICLGAQTLNVAFGGSLLQHIPEDVPGALEHEDEPEGVSPDHPIRIEPGTILARALGVDSATVNSYHHQGIGEVAAGFRVAARSPDGIIEAIERTDHPFFIGVHWHPERMPESEMTRRLLRAFVDATRGAWAKAT</sequence>
<gene>
    <name evidence="1" type="ORF">E6K76_00825</name>
</gene>
<name>A0A538TAB0_UNCEI</name>
<dbReference type="EMBL" id="VBOW01000013">
    <property type="protein sequence ID" value="TMQ60569.1"/>
    <property type="molecule type" value="Genomic_DNA"/>
</dbReference>
<dbReference type="InterPro" id="IPR011697">
    <property type="entry name" value="Peptidase_C26"/>
</dbReference>
<dbReference type="InterPro" id="IPR044668">
    <property type="entry name" value="PuuD-like"/>
</dbReference>
<reference evidence="1 2" key="1">
    <citation type="journal article" date="2019" name="Nat. Microbiol.">
        <title>Mediterranean grassland soil C-N compound turnover is dependent on rainfall and depth, and is mediated by genomically divergent microorganisms.</title>
        <authorList>
            <person name="Diamond S."/>
            <person name="Andeer P.F."/>
            <person name="Li Z."/>
            <person name="Crits-Christoph A."/>
            <person name="Burstein D."/>
            <person name="Anantharaman K."/>
            <person name="Lane K.R."/>
            <person name="Thomas B.C."/>
            <person name="Pan C."/>
            <person name="Northen T.R."/>
            <person name="Banfield J.F."/>
        </authorList>
    </citation>
    <scope>NUCLEOTIDE SEQUENCE [LARGE SCALE GENOMIC DNA]</scope>
    <source>
        <strain evidence="1">WS_6</strain>
    </source>
</reference>
<dbReference type="GO" id="GO:0006598">
    <property type="term" value="P:polyamine catabolic process"/>
    <property type="evidence" value="ECO:0007669"/>
    <property type="project" value="TreeGrafter"/>
</dbReference>